<feature type="coiled-coil region" evidence="7">
    <location>
        <begin position="97"/>
        <end position="124"/>
    </location>
</feature>
<evidence type="ECO:0000256" key="2">
    <source>
        <dbReference type="ARBA" id="ARBA00022722"/>
    </source>
</evidence>
<dbReference type="InterPro" id="IPR006084">
    <property type="entry name" value="XPG/Rad2"/>
</dbReference>
<dbReference type="GO" id="GO:0008409">
    <property type="term" value="F:5'-3' exonuclease activity"/>
    <property type="evidence" value="ECO:0007669"/>
    <property type="project" value="InterPro"/>
</dbReference>
<dbReference type="EMBL" id="MH046811">
    <property type="protein sequence ID" value="AZL89348.1"/>
    <property type="molecule type" value="Genomic_DNA"/>
</dbReference>
<evidence type="ECO:0000256" key="5">
    <source>
        <dbReference type="ARBA" id="ARBA00022801"/>
    </source>
</evidence>
<keyword evidence="6" id="KW-0460">Magnesium</keyword>
<feature type="domain" description="XPG N-terminal" evidence="11">
    <location>
        <begin position="1"/>
        <end position="107"/>
    </location>
</feature>
<dbReference type="InterPro" id="IPR029060">
    <property type="entry name" value="PIN-like_dom_sf"/>
</dbReference>
<dbReference type="Gene3D" id="1.10.150.20">
    <property type="entry name" value="5' to 3' exonuclease, C-terminal subdomain"/>
    <property type="match status" value="1"/>
</dbReference>
<dbReference type="GO" id="GO:0003677">
    <property type="term" value="F:DNA binding"/>
    <property type="evidence" value="ECO:0007669"/>
    <property type="project" value="InterPro"/>
</dbReference>
<evidence type="ECO:0000259" key="10">
    <source>
        <dbReference type="SMART" id="SM00484"/>
    </source>
</evidence>
<dbReference type="RefSeq" id="YP_010788850.1">
    <property type="nucleotide sequence ID" value="NC_075367.1"/>
</dbReference>
<accession>A0A3S5HLA1</accession>
<dbReference type="SMART" id="SM00279">
    <property type="entry name" value="HhH2"/>
    <property type="match status" value="1"/>
</dbReference>
<dbReference type="Pfam" id="PF00752">
    <property type="entry name" value="XPG_N"/>
    <property type="match status" value="1"/>
</dbReference>
<proteinExistence type="predicted"/>
<sequence length="445" mass="50965">MGIKGLPKLIKEITNGTAMKSRQFGKFDGRVAVDMSLLIHQTVIAMRSNGRDMTNQKGELTSHLYGILYKMLTFLQNGMTPICVFDGKAPEIKNKTVDIRRSRKDAAEKKLESLEDSEDEEYIKNFKQTFTPSKKDIHEAQILLDLMGIPYIVSPGEADVVCSWLASRIDPNYIDPETGKKKRYVTGVCSDDSDMLALGAPYLFKDMLKFMTKNKDVTVISLRTTLKSTGLTMRQFTDLCVLLGCDYCDNIKGIGPKTAYKMIKQLGSLENVIKNDHDKKDETDSDTDSDFNDIKLTTNEKCMIEARNYFLNAVDNLDKSKDFVVTQDQLELRKYQYEELMDFMCVKHDFDVIRIQTALDRLKMYHDKLNITRKNTKKVHKIIHPRSENYVLRTLIGENDIEFLDSDSNDDNDDNDNNDEIPSKKIASKSSKKVGYLMRQHKNSK</sequence>
<feature type="domain" description="5'-3' exonuclease" evidence="9">
    <location>
        <begin position="50"/>
        <end position="336"/>
    </location>
</feature>
<evidence type="ECO:0000256" key="3">
    <source>
        <dbReference type="ARBA" id="ARBA00022723"/>
    </source>
</evidence>
<keyword evidence="5" id="KW-0378">Hydrolase</keyword>
<dbReference type="InterPro" id="IPR006086">
    <property type="entry name" value="XPG-I_dom"/>
</dbReference>
<keyword evidence="7" id="KW-0175">Coiled coil</keyword>
<evidence type="ECO:0000313" key="12">
    <source>
        <dbReference type="EMBL" id="AZL89348.1"/>
    </source>
</evidence>
<dbReference type="PRINTS" id="PR00853">
    <property type="entry name" value="XPGRADSUPER"/>
</dbReference>
<dbReference type="InterPro" id="IPR036279">
    <property type="entry name" value="5-3_exonuclease_C_sf"/>
</dbReference>
<reference evidence="12" key="1">
    <citation type="submission" date="2018-03" db="EMBL/GenBank/DDBJ databases">
        <title>Draft genome sequences of Megaviruse, new member of the family Mimiviridae isolated from water in Shanghai, China.</title>
        <authorList>
            <person name="Xia Y."/>
        </authorList>
    </citation>
    <scope>NUCLEOTIDE SEQUENCE</scope>
    <source>
        <strain evidence="12">SH</strain>
    </source>
</reference>
<dbReference type="Pfam" id="PF00867">
    <property type="entry name" value="XPG_I"/>
    <property type="match status" value="1"/>
</dbReference>
<evidence type="ECO:0000256" key="4">
    <source>
        <dbReference type="ARBA" id="ARBA00022759"/>
    </source>
</evidence>
<dbReference type="GeneID" id="80526145"/>
<dbReference type="SUPFAM" id="SSF88723">
    <property type="entry name" value="PIN domain-like"/>
    <property type="match status" value="1"/>
</dbReference>
<keyword evidence="2" id="KW-0540">Nuclease</keyword>
<evidence type="ECO:0000256" key="6">
    <source>
        <dbReference type="ARBA" id="ARBA00022842"/>
    </source>
</evidence>
<evidence type="ECO:0000259" key="11">
    <source>
        <dbReference type="SMART" id="SM00485"/>
    </source>
</evidence>
<dbReference type="SMART" id="SM00485">
    <property type="entry name" value="XPGN"/>
    <property type="match status" value="1"/>
</dbReference>
<feature type="compositionally biased region" description="Acidic residues" evidence="8">
    <location>
        <begin position="406"/>
        <end position="419"/>
    </location>
</feature>
<dbReference type="InterPro" id="IPR002421">
    <property type="entry name" value="5-3_exonuclease"/>
</dbReference>
<dbReference type="PANTHER" id="PTHR11081:SF9">
    <property type="entry name" value="FLAP ENDONUCLEASE 1"/>
    <property type="match status" value="1"/>
</dbReference>
<evidence type="ECO:0000256" key="7">
    <source>
        <dbReference type="SAM" id="Coils"/>
    </source>
</evidence>
<name>A0A3S5HLA1_9VIRU</name>
<evidence type="ECO:0000259" key="9">
    <source>
        <dbReference type="SMART" id="SM00475"/>
    </source>
</evidence>
<feature type="region of interest" description="Disordered" evidence="8">
    <location>
        <begin position="406"/>
        <end position="445"/>
    </location>
</feature>
<dbReference type="InterPro" id="IPR006085">
    <property type="entry name" value="XPG_DNA_repair_N"/>
</dbReference>
<dbReference type="SUPFAM" id="SSF47807">
    <property type="entry name" value="5' to 3' exonuclease, C-terminal subdomain"/>
    <property type="match status" value="1"/>
</dbReference>
<feature type="domain" description="XPG-I" evidence="10">
    <location>
        <begin position="145"/>
        <end position="231"/>
    </location>
</feature>
<keyword evidence="4 12" id="KW-0255">Endonuclease</keyword>
<dbReference type="InterPro" id="IPR008918">
    <property type="entry name" value="HhH2"/>
</dbReference>
<evidence type="ECO:0000256" key="8">
    <source>
        <dbReference type="SAM" id="MobiDB-lite"/>
    </source>
</evidence>
<keyword evidence="3" id="KW-0479">Metal-binding</keyword>
<dbReference type="Gene3D" id="3.40.50.1010">
    <property type="entry name" value="5'-nuclease"/>
    <property type="match status" value="1"/>
</dbReference>
<comment type="cofactor">
    <cofactor evidence="1">
        <name>Mg(2+)</name>
        <dbReference type="ChEBI" id="CHEBI:18420"/>
    </cofactor>
</comment>
<dbReference type="GO" id="GO:0017108">
    <property type="term" value="F:5'-flap endonuclease activity"/>
    <property type="evidence" value="ECO:0007669"/>
    <property type="project" value="TreeGrafter"/>
</dbReference>
<dbReference type="GO" id="GO:0046872">
    <property type="term" value="F:metal ion binding"/>
    <property type="evidence" value="ECO:0007669"/>
    <property type="project" value="UniProtKB-KW"/>
</dbReference>
<protein>
    <submittedName>
        <fullName evidence="12">Putative endonuclease of the xpg family</fullName>
    </submittedName>
</protein>
<dbReference type="SMART" id="SM00475">
    <property type="entry name" value="53EXOc"/>
    <property type="match status" value="1"/>
</dbReference>
<organism evidence="12">
    <name type="scientific">Megavirus baoshan</name>
    <dbReference type="NCBI Taxonomy" id="2496520"/>
    <lineage>
        <taxon>Viruses</taxon>
        <taxon>Varidnaviria</taxon>
        <taxon>Bamfordvirae</taxon>
        <taxon>Nucleocytoviricota</taxon>
        <taxon>Megaviricetes</taxon>
        <taxon>Imitervirales</taxon>
        <taxon>Mimiviridae</taxon>
        <taxon>Megamimivirinae</taxon>
        <taxon>Megavirus</taxon>
        <taxon>Megavirus baoshanense</taxon>
    </lineage>
</organism>
<dbReference type="KEGG" id="vg:80526145"/>
<evidence type="ECO:0000256" key="1">
    <source>
        <dbReference type="ARBA" id="ARBA00001946"/>
    </source>
</evidence>
<dbReference type="SMART" id="SM00484">
    <property type="entry name" value="XPGI"/>
    <property type="match status" value="1"/>
</dbReference>
<dbReference type="PANTHER" id="PTHR11081">
    <property type="entry name" value="FLAP ENDONUCLEASE FAMILY MEMBER"/>
    <property type="match status" value="1"/>
</dbReference>